<evidence type="ECO:0000313" key="4">
    <source>
        <dbReference type="EMBL" id="MBE1208105.1"/>
    </source>
</evidence>
<gene>
    <name evidence="4" type="ORF">IHE39_27820</name>
</gene>
<protein>
    <submittedName>
        <fullName evidence="4">Phage tail length tape measure family protein</fullName>
    </submittedName>
</protein>
<evidence type="ECO:0000259" key="3">
    <source>
        <dbReference type="Pfam" id="PF18013"/>
    </source>
</evidence>
<feature type="domain" description="Bacteriophage tail tape measure N-terminal" evidence="2">
    <location>
        <begin position="157"/>
        <end position="246"/>
    </location>
</feature>
<dbReference type="EMBL" id="JACZEP010000017">
    <property type="protein sequence ID" value="MBE1208105.1"/>
    <property type="molecule type" value="Genomic_DNA"/>
</dbReference>
<reference evidence="4 5" key="1">
    <citation type="submission" date="2020-09" db="EMBL/GenBank/DDBJ databases">
        <title>Draft Genome Sequence of Aminobacter carboxidus type strain DSM 1086, a soil Gram-negative carboxydobacterium.</title>
        <authorList>
            <person name="Turrini P."/>
            <person name="Tescari M."/>
            <person name="Artuso I."/>
            <person name="Lugli G.A."/>
            <person name="Frangipani E."/>
            <person name="Ventura M."/>
            <person name="Visca P."/>
        </authorList>
    </citation>
    <scope>NUCLEOTIDE SEQUENCE [LARGE SCALE GENOMIC DNA]</scope>
    <source>
        <strain evidence="4 5">DSM 1086</strain>
    </source>
</reference>
<dbReference type="Proteomes" id="UP000598227">
    <property type="component" value="Unassembled WGS sequence"/>
</dbReference>
<proteinExistence type="predicted"/>
<dbReference type="Gene3D" id="1.10.530.10">
    <property type="match status" value="1"/>
</dbReference>
<comment type="caution">
    <text evidence="4">The sequence shown here is derived from an EMBL/GenBank/DDBJ whole genome shotgun (WGS) entry which is preliminary data.</text>
</comment>
<name>A0ABR9GWQ0_9HYPH</name>
<dbReference type="InterPro" id="IPR041219">
    <property type="entry name" value="Phage_lysozyme2"/>
</dbReference>
<feature type="coiled-coil region" evidence="1">
    <location>
        <begin position="500"/>
        <end position="528"/>
    </location>
</feature>
<feature type="domain" description="Phage tail lysozyme" evidence="3">
    <location>
        <begin position="760"/>
        <end position="896"/>
    </location>
</feature>
<dbReference type="RefSeq" id="WP_192568780.1">
    <property type="nucleotide sequence ID" value="NZ_JACZEP010000017.1"/>
</dbReference>
<keyword evidence="5" id="KW-1185">Reference proteome</keyword>
<keyword evidence="1" id="KW-0175">Coiled coil</keyword>
<dbReference type="SUPFAM" id="SSF53955">
    <property type="entry name" value="Lysozyme-like"/>
    <property type="match status" value="1"/>
</dbReference>
<dbReference type="Pfam" id="PF06791">
    <property type="entry name" value="TMP_2"/>
    <property type="match status" value="1"/>
</dbReference>
<organism evidence="4 5">
    <name type="scientific">Aminobacter carboxidus</name>
    <dbReference type="NCBI Taxonomy" id="376165"/>
    <lineage>
        <taxon>Bacteria</taxon>
        <taxon>Pseudomonadati</taxon>
        <taxon>Pseudomonadota</taxon>
        <taxon>Alphaproteobacteria</taxon>
        <taxon>Hyphomicrobiales</taxon>
        <taxon>Phyllobacteriaceae</taxon>
        <taxon>Aminobacter</taxon>
    </lineage>
</organism>
<sequence length="1112" mass="116868">MNQVVTELTIDARGAQQGSAEYVRAMAVAQAAVDRLRDREDKLAAGAGKATDMLMVQSASIGRVAQSWDRLRASIDPVTRAEVAAARELDRAMLTADSAVKRGVTNQQDAARVISALRQKQIVDLDAVRQAQQRLNSTIADTPIVAANQNRRGSVNQFNTSNVAAQFQDIAVTSAMGMSPLQIALQQGTQLSAVLGQQGAAGAARTLGAALLSIVSPVSLITIGLVGAAAAAIQYFSTSKAETKSLDDVLKEHEKAIGRVRDLWGEAADERSKYGRESTGSVTFGLENNLTELVKRLREANKTTMFGGGGIGEAVTSAINKNLDLTGFGAREFRGTTLFKTLQIDFEALQKATIQGRPDVLGLIKHLEEIGQTSSNAGIKAIAADAIAALAPFKDLAEAIQAADRELKRLFNDRGPNGMLLSRGQTNRDDMGNFALFEAQEAITAARRRAAAEAQLQSLLARSPAEKAGAARAAAGAQYNDNESAAARADRIDIAGKLALAEAEKGLAEARRERARSLEETLASQQLEISLIGQTVGEVARLRMEYDLTSKLREEAARNGVEADQKEIELIKQKAAEYGRYADEIARTNLMREIQFEREQLFRTSGDQAIASRLRGAGLPVDLNSDVANAIRENQRIDALRAGIRGFFDDFQAGLMQGDSFGKALGNAILNALNKALDSVIDKLVNSLVNSIVGGVGGASGGSGSGIVGAILGAIGLGGKSGGGGSGADPWGALRDVTSSSNVSRLFSPANSNVAGGGVAGQVWNFFAGKGLQPHQIAGIMGNVKAESAFNPLAVGDGGNAFGLFQHNDRSSALFNAIGGKGNLGDVQSQLKFAWKELQTTESRSLSALMNSKDVKGATAAFAGFERPRGFSWQNPEGAHNFSGRLEGAEQALQKFGGTADKATSGMMRTGVAGNQAAQGLQQTTGSLAGLSQQIQTFMSSAQGGGSSWFQNLAGMFGGAGGAFNFMSGISPLATADILSGSWGLFHEGGVAGYATSFRSGVDPRVFIGAPRYHNGGIAGDEVPAILRRGEPVFKSFEHARQVVGGGNKVNININNIAGAQVEAQTQENADGTTSIDILVDRVVADKLSRRGTAANSTLRSQFGARETLKRR</sequence>
<dbReference type="InterPro" id="IPR009628">
    <property type="entry name" value="Phage_tape_measure_N"/>
</dbReference>
<evidence type="ECO:0000313" key="5">
    <source>
        <dbReference type="Proteomes" id="UP000598227"/>
    </source>
</evidence>
<evidence type="ECO:0000256" key="1">
    <source>
        <dbReference type="SAM" id="Coils"/>
    </source>
</evidence>
<dbReference type="Pfam" id="PF18013">
    <property type="entry name" value="Phage_lysozyme2"/>
    <property type="match status" value="1"/>
</dbReference>
<dbReference type="InterPro" id="IPR023346">
    <property type="entry name" value="Lysozyme-like_dom_sf"/>
</dbReference>
<evidence type="ECO:0000259" key="2">
    <source>
        <dbReference type="Pfam" id="PF06791"/>
    </source>
</evidence>
<accession>A0ABR9GWQ0</accession>